<dbReference type="EMBL" id="JAHRIO010042200">
    <property type="protein sequence ID" value="MEQ2172537.1"/>
    <property type="molecule type" value="Genomic_DNA"/>
</dbReference>
<gene>
    <name evidence="1" type="ORF">GOODEAATRI_022079</name>
</gene>
<keyword evidence="2" id="KW-1185">Reference proteome</keyword>
<evidence type="ECO:0000313" key="1">
    <source>
        <dbReference type="EMBL" id="MEQ2172537.1"/>
    </source>
</evidence>
<evidence type="ECO:0000313" key="2">
    <source>
        <dbReference type="Proteomes" id="UP001476798"/>
    </source>
</evidence>
<reference evidence="1 2" key="1">
    <citation type="submission" date="2021-06" db="EMBL/GenBank/DDBJ databases">
        <authorList>
            <person name="Palmer J.M."/>
        </authorList>
    </citation>
    <scope>NUCLEOTIDE SEQUENCE [LARGE SCALE GENOMIC DNA]</scope>
    <source>
        <strain evidence="1 2">GA_2019</strain>
        <tissue evidence="1">Muscle</tissue>
    </source>
</reference>
<protein>
    <submittedName>
        <fullName evidence="1">Uncharacterized protein</fullName>
    </submittedName>
</protein>
<proteinExistence type="predicted"/>
<accession>A0ABV0NMB2</accession>
<organism evidence="1 2">
    <name type="scientific">Goodea atripinnis</name>
    <dbReference type="NCBI Taxonomy" id="208336"/>
    <lineage>
        <taxon>Eukaryota</taxon>
        <taxon>Metazoa</taxon>
        <taxon>Chordata</taxon>
        <taxon>Craniata</taxon>
        <taxon>Vertebrata</taxon>
        <taxon>Euteleostomi</taxon>
        <taxon>Actinopterygii</taxon>
        <taxon>Neopterygii</taxon>
        <taxon>Teleostei</taxon>
        <taxon>Neoteleostei</taxon>
        <taxon>Acanthomorphata</taxon>
        <taxon>Ovalentaria</taxon>
        <taxon>Atherinomorphae</taxon>
        <taxon>Cyprinodontiformes</taxon>
        <taxon>Goodeidae</taxon>
        <taxon>Goodea</taxon>
    </lineage>
</organism>
<name>A0ABV0NMB2_9TELE</name>
<sequence>MLQSQGPQSLLCVCFGCLWRQRWRPMLMQRTLTPLHVVSPLSHIVSSSCVKEYLQTIHLIISTWSKEAAATRVGDTPRPALSQKGAGPEAQLNTSHSIFPQKLQARSHKVSSLLGFLPTPLLSAGLLTV</sequence>
<comment type="caution">
    <text evidence="1">The sequence shown here is derived from an EMBL/GenBank/DDBJ whole genome shotgun (WGS) entry which is preliminary data.</text>
</comment>
<dbReference type="Proteomes" id="UP001476798">
    <property type="component" value="Unassembled WGS sequence"/>
</dbReference>